<dbReference type="GeneID" id="85473682"/>
<keyword evidence="2" id="KW-1185">Reference proteome</keyword>
<proteinExistence type="predicted"/>
<gene>
    <name evidence="1" type="ORF">BDP81DRAFT_401808</name>
</gene>
<organism evidence="1 2">
    <name type="scientific">Colletotrichum phormii</name>
    <dbReference type="NCBI Taxonomy" id="359342"/>
    <lineage>
        <taxon>Eukaryota</taxon>
        <taxon>Fungi</taxon>
        <taxon>Dikarya</taxon>
        <taxon>Ascomycota</taxon>
        <taxon>Pezizomycotina</taxon>
        <taxon>Sordariomycetes</taxon>
        <taxon>Hypocreomycetidae</taxon>
        <taxon>Glomerellales</taxon>
        <taxon>Glomerellaceae</taxon>
        <taxon>Colletotrichum</taxon>
        <taxon>Colletotrichum acutatum species complex</taxon>
    </lineage>
</organism>
<evidence type="ECO:0000313" key="2">
    <source>
        <dbReference type="Proteomes" id="UP001243989"/>
    </source>
</evidence>
<evidence type="ECO:0000313" key="1">
    <source>
        <dbReference type="EMBL" id="KAK1655803.1"/>
    </source>
</evidence>
<sequence>MSRYQATEAAGREGCRIGELGLAALPLHPSHASQVTTFPSSWSHFGRALVDLSSLVFSCRYPTVCGYPLRSFREQKV</sequence>
<dbReference type="EMBL" id="JAHMHQ010000001">
    <property type="protein sequence ID" value="KAK1655803.1"/>
    <property type="molecule type" value="Genomic_DNA"/>
</dbReference>
<accession>A0AAJ0ENU4</accession>
<protein>
    <submittedName>
        <fullName evidence="1">Uncharacterized protein</fullName>
    </submittedName>
</protein>
<dbReference type="Proteomes" id="UP001243989">
    <property type="component" value="Unassembled WGS sequence"/>
</dbReference>
<name>A0AAJ0ENU4_9PEZI</name>
<dbReference type="RefSeq" id="XP_060451847.1">
    <property type="nucleotide sequence ID" value="XM_060588820.1"/>
</dbReference>
<reference evidence="1" key="1">
    <citation type="submission" date="2021-06" db="EMBL/GenBank/DDBJ databases">
        <title>Comparative genomics, transcriptomics and evolutionary studies reveal genomic signatures of adaptation to plant cell wall in hemibiotrophic fungi.</title>
        <authorList>
            <consortium name="DOE Joint Genome Institute"/>
            <person name="Baroncelli R."/>
            <person name="Diaz J.F."/>
            <person name="Benocci T."/>
            <person name="Peng M."/>
            <person name="Battaglia E."/>
            <person name="Haridas S."/>
            <person name="Andreopoulos W."/>
            <person name="Labutti K."/>
            <person name="Pangilinan J."/>
            <person name="Floch G.L."/>
            <person name="Makela M.R."/>
            <person name="Henrissat B."/>
            <person name="Grigoriev I.V."/>
            <person name="Crouch J.A."/>
            <person name="De Vries R.P."/>
            <person name="Sukno S.A."/>
            <person name="Thon M.R."/>
        </authorList>
    </citation>
    <scope>NUCLEOTIDE SEQUENCE</scope>
    <source>
        <strain evidence="1">CBS 102054</strain>
    </source>
</reference>
<dbReference type="AlphaFoldDB" id="A0AAJ0ENU4"/>
<comment type="caution">
    <text evidence="1">The sequence shown here is derived from an EMBL/GenBank/DDBJ whole genome shotgun (WGS) entry which is preliminary data.</text>
</comment>